<evidence type="ECO:0000313" key="2">
    <source>
        <dbReference type="Proteomes" id="UP000629098"/>
    </source>
</evidence>
<dbReference type="RefSeq" id="WP_190825766.1">
    <property type="nucleotide sequence ID" value="NZ_CAWPPI010000025.1"/>
</dbReference>
<dbReference type="AlphaFoldDB" id="A0A8J6XIR2"/>
<dbReference type="EMBL" id="JACXAE010000025">
    <property type="protein sequence ID" value="MBD2771471.1"/>
    <property type="molecule type" value="Genomic_DNA"/>
</dbReference>
<gene>
    <name evidence="1" type="ORF">ICL16_04925</name>
</gene>
<sequence length="147" mass="16869">MAKKAGNPQVKNFIKELDTILWFKNVGKSIHSQEVKQLFSWNDAWEHLQNENWINASFHKHVDSMNLVWDIAYDQAFQAASKSIDCHKLEEGISVADAVAYDAAAAAVEIVTQSTDTFFIKLMEWYRLGHFPCGWEGEYPEGKLIIY</sequence>
<organism evidence="1 2">
    <name type="scientific">Iningainema tapete BLCC-T55</name>
    <dbReference type="NCBI Taxonomy" id="2748662"/>
    <lineage>
        <taxon>Bacteria</taxon>
        <taxon>Bacillati</taxon>
        <taxon>Cyanobacteriota</taxon>
        <taxon>Cyanophyceae</taxon>
        <taxon>Nostocales</taxon>
        <taxon>Scytonemataceae</taxon>
        <taxon>Iningainema tapete</taxon>
    </lineage>
</organism>
<evidence type="ECO:0000313" key="1">
    <source>
        <dbReference type="EMBL" id="MBD2771471.1"/>
    </source>
</evidence>
<protein>
    <submittedName>
        <fullName evidence="1">Uncharacterized protein</fullName>
    </submittedName>
</protein>
<dbReference type="Proteomes" id="UP000629098">
    <property type="component" value="Unassembled WGS sequence"/>
</dbReference>
<accession>A0A8J6XIR2</accession>
<comment type="caution">
    <text evidence="1">The sequence shown here is derived from an EMBL/GenBank/DDBJ whole genome shotgun (WGS) entry which is preliminary data.</text>
</comment>
<keyword evidence="2" id="KW-1185">Reference proteome</keyword>
<reference evidence="1" key="1">
    <citation type="submission" date="2020-09" db="EMBL/GenBank/DDBJ databases">
        <title>Iningainema tapete sp. nov. (Scytonemataceae, Cyanobacteria) from greenhouses in central Florida (USA) produces two types of nodularin with biosynthetic potential for microcystin-LR and anabaenopeptins.</title>
        <authorList>
            <person name="Berthold D.E."/>
            <person name="Lefler F.W."/>
            <person name="Huang I.-S."/>
            <person name="Abdulla H."/>
            <person name="Zimba P.V."/>
            <person name="Laughinghouse H.D. IV."/>
        </authorList>
    </citation>
    <scope>NUCLEOTIDE SEQUENCE</scope>
    <source>
        <strain evidence="1">BLCCT55</strain>
    </source>
</reference>
<name>A0A8J6XIR2_9CYAN</name>
<proteinExistence type="predicted"/>